<feature type="signal peptide" evidence="2">
    <location>
        <begin position="1"/>
        <end position="22"/>
    </location>
</feature>
<dbReference type="Proteomes" id="UP001203945">
    <property type="component" value="Unassembled WGS sequence"/>
</dbReference>
<reference evidence="3 4" key="1">
    <citation type="submission" date="2022-03" db="EMBL/GenBank/DDBJ databases">
        <authorList>
            <person name="He Y."/>
        </authorList>
    </citation>
    <scope>NUCLEOTIDE SEQUENCE [LARGE SCALE GENOMIC DNA]</scope>
    <source>
        <strain evidence="3 4">TK19116</strain>
        <plasmid evidence="3">unnamed1</plasmid>
    </source>
</reference>
<feature type="region of interest" description="Disordered" evidence="1">
    <location>
        <begin position="184"/>
        <end position="207"/>
    </location>
</feature>
<proteinExistence type="predicted"/>
<comment type="caution">
    <text evidence="3">The sequence shown here is derived from an EMBL/GenBank/DDBJ whole genome shotgun (WGS) entry which is preliminary data.</text>
</comment>
<evidence type="ECO:0000256" key="2">
    <source>
        <dbReference type="SAM" id="SignalP"/>
    </source>
</evidence>
<name>A0ABT1MPF1_9RHOB</name>
<protein>
    <submittedName>
        <fullName evidence="3">Uncharacterized protein</fullName>
    </submittedName>
</protein>
<feature type="chain" id="PRO_5046116971" evidence="2">
    <location>
        <begin position="23"/>
        <end position="207"/>
    </location>
</feature>
<dbReference type="EMBL" id="JAKZEU010000001">
    <property type="protein sequence ID" value="MCQ0969288.1"/>
    <property type="molecule type" value="Genomic_DNA"/>
</dbReference>
<keyword evidence="4" id="KW-1185">Reference proteome</keyword>
<dbReference type="RefSeq" id="WP_255328240.1">
    <property type="nucleotide sequence ID" value="NZ_JAKZEU010000001.1"/>
</dbReference>
<organism evidence="3 4">
    <name type="scientific">Paracoccus albicereus</name>
    <dbReference type="NCBI Taxonomy" id="2922394"/>
    <lineage>
        <taxon>Bacteria</taxon>
        <taxon>Pseudomonadati</taxon>
        <taxon>Pseudomonadota</taxon>
        <taxon>Alphaproteobacteria</taxon>
        <taxon>Rhodobacterales</taxon>
        <taxon>Paracoccaceae</taxon>
        <taxon>Paracoccus</taxon>
    </lineage>
</organism>
<sequence length="207" mass="22648">MTRLWALGAVLCAALLQPAAFAGEAGDAVFAERGPWSLDGETPTWSLTIEGPEAPGFIGIKDGSVSIAEVTDPSDGKPVLELTENTDTRERKIGPFPISGGDPVLTFFLEQTARDMARQTGGSPFYIRNRMKDALFQAGEVTREDGTMTATFHPFISETSPERLRGFETLTLRFVMGEDPKQPIRELHAETTPQGDLAPYRNQMVMQ</sequence>
<evidence type="ECO:0000313" key="3">
    <source>
        <dbReference type="EMBL" id="MCQ0969288.1"/>
    </source>
</evidence>
<accession>A0ABT1MPF1</accession>
<evidence type="ECO:0000256" key="1">
    <source>
        <dbReference type="SAM" id="MobiDB-lite"/>
    </source>
</evidence>
<keyword evidence="3" id="KW-0614">Plasmid</keyword>
<gene>
    <name evidence="3" type="ORF">MLD63_02400</name>
</gene>
<geneLocation type="plasmid" evidence="3">
    <name>unnamed1</name>
</geneLocation>
<keyword evidence="2" id="KW-0732">Signal</keyword>
<evidence type="ECO:0000313" key="4">
    <source>
        <dbReference type="Proteomes" id="UP001203945"/>
    </source>
</evidence>